<dbReference type="SUPFAM" id="SSF53927">
    <property type="entry name" value="Cytidine deaminase-like"/>
    <property type="match status" value="1"/>
</dbReference>
<dbReference type="Pfam" id="PF00383">
    <property type="entry name" value="dCMP_cyt_deam_1"/>
    <property type="match status" value="1"/>
</dbReference>
<evidence type="ECO:0000256" key="2">
    <source>
        <dbReference type="ARBA" id="ARBA00022833"/>
    </source>
</evidence>
<dbReference type="InterPro" id="IPR016192">
    <property type="entry name" value="APOBEC/CMP_deaminase_Zn-bd"/>
</dbReference>
<dbReference type="Gene3D" id="3.40.140.10">
    <property type="entry name" value="Cytidine Deaminase, domain 2"/>
    <property type="match status" value="1"/>
</dbReference>
<accession>A0A0E8BEC2</accession>
<keyword evidence="2" id="KW-0862">Zinc</keyword>
<name>A0A0E8BEC2_MYCTX</name>
<dbReference type="PANTHER" id="PTHR11079">
    <property type="entry name" value="CYTOSINE DEAMINASE FAMILY MEMBER"/>
    <property type="match status" value="1"/>
</dbReference>
<evidence type="ECO:0000256" key="1">
    <source>
        <dbReference type="ARBA" id="ARBA00022723"/>
    </source>
</evidence>
<dbReference type="GO" id="GO:0008270">
    <property type="term" value="F:zinc ion binding"/>
    <property type="evidence" value="ECO:0007669"/>
    <property type="project" value="InterPro"/>
</dbReference>
<dbReference type="GO" id="GO:0008892">
    <property type="term" value="F:guanine deaminase activity"/>
    <property type="evidence" value="ECO:0007669"/>
    <property type="project" value="UniProtKB-EC"/>
</dbReference>
<protein>
    <submittedName>
        <fullName evidence="4">Deaminase</fullName>
        <ecNumber evidence="4">3.5.-.-</ecNumber>
        <ecNumber evidence="4">3.5.4.3</ecNumber>
    </submittedName>
</protein>
<reference evidence="4 5" key="1">
    <citation type="submission" date="2015-03" db="EMBL/GenBank/DDBJ databases">
        <authorList>
            <consortium name="Pathogen Informatics"/>
        </authorList>
    </citation>
    <scope>NUCLEOTIDE SEQUENCE [LARGE SCALE GENOMIC DNA]</scope>
    <source>
        <strain evidence="4 5">C09601061</strain>
    </source>
</reference>
<organism evidence="4 5">
    <name type="scientific">Mycobacterium tuberculosis</name>
    <dbReference type="NCBI Taxonomy" id="1773"/>
    <lineage>
        <taxon>Bacteria</taxon>
        <taxon>Bacillati</taxon>
        <taxon>Actinomycetota</taxon>
        <taxon>Actinomycetes</taxon>
        <taxon>Mycobacteriales</taxon>
        <taxon>Mycobacteriaceae</taxon>
        <taxon>Mycobacterium</taxon>
        <taxon>Mycobacterium tuberculosis complex</taxon>
    </lineage>
</organism>
<dbReference type="GO" id="GO:0006152">
    <property type="term" value="P:purine nucleoside catabolic process"/>
    <property type="evidence" value="ECO:0007669"/>
    <property type="project" value="TreeGrafter"/>
</dbReference>
<dbReference type="InterPro" id="IPR016193">
    <property type="entry name" value="Cytidine_deaminase-like"/>
</dbReference>
<evidence type="ECO:0000259" key="3">
    <source>
        <dbReference type="Pfam" id="PF00383"/>
    </source>
</evidence>
<dbReference type="Proteomes" id="UP000046680">
    <property type="component" value="Unassembled WGS sequence"/>
</dbReference>
<keyword evidence="4" id="KW-0378">Hydrolase</keyword>
<feature type="domain" description="CMP/dCMP-type deaminase" evidence="3">
    <location>
        <begin position="77"/>
        <end position="138"/>
    </location>
</feature>
<sequence length="210" mass="23448">MAGSLPRFTATRRARPGLTVGSTLDGGPNWADDARWFLVACEVDRGVVVTLVRDRTAVALPFFVPADVLHMPAGMAGFRRWAQTNDPTAHAESLAIRAACTKLGTEHLVGTTLNVLAHPCPMCYGSLYYCSPDEVVFLTSRDAYEPHYVDDRRYFEPATFYDEFAKEWQDRRLPMRQEHRPDIRAGAVDVYRFRQEPNGGERSAIAAPTG</sequence>
<evidence type="ECO:0000313" key="4">
    <source>
        <dbReference type="EMBL" id="CFR65033.1"/>
    </source>
</evidence>
<dbReference type="AlphaFoldDB" id="A0A0E8BEC2"/>
<dbReference type="PROSITE" id="PS00903">
    <property type="entry name" value="CYT_DCMP_DEAMINASES_1"/>
    <property type="match status" value="1"/>
</dbReference>
<proteinExistence type="predicted"/>
<dbReference type="InterPro" id="IPR002125">
    <property type="entry name" value="CMP_dCMP_dom"/>
</dbReference>
<evidence type="ECO:0000313" key="5">
    <source>
        <dbReference type="Proteomes" id="UP000046680"/>
    </source>
</evidence>
<dbReference type="PANTHER" id="PTHR11079:SF161">
    <property type="entry name" value="CMP_DCMP-TYPE DEAMINASE DOMAIN-CONTAINING PROTEIN"/>
    <property type="match status" value="1"/>
</dbReference>
<dbReference type="EC" id="3.5.4.3" evidence="4"/>
<keyword evidence="1" id="KW-0479">Metal-binding</keyword>
<dbReference type="GO" id="GO:0047974">
    <property type="term" value="F:guanosine deaminase activity"/>
    <property type="evidence" value="ECO:0007669"/>
    <property type="project" value="TreeGrafter"/>
</dbReference>
<gene>
    <name evidence="4" type="primary">guaD</name>
    <name evidence="4" type="ORF">ERS007657_00132</name>
</gene>
<dbReference type="EC" id="3.5.-.-" evidence="4"/>
<dbReference type="EMBL" id="CGCX01000025">
    <property type="protein sequence ID" value="CFR65033.1"/>
    <property type="molecule type" value="Genomic_DNA"/>
</dbReference>